<keyword evidence="2" id="KW-1185">Reference proteome</keyword>
<reference evidence="1" key="1">
    <citation type="journal article" date="2022" name="Plant J.">
        <title>Strategies of tolerance reflected in two North American maple genomes.</title>
        <authorList>
            <person name="McEvoy S.L."/>
            <person name="Sezen U.U."/>
            <person name="Trouern-Trend A."/>
            <person name="McMahon S.M."/>
            <person name="Schaberg P.G."/>
            <person name="Yang J."/>
            <person name="Wegrzyn J.L."/>
            <person name="Swenson N.G."/>
        </authorList>
    </citation>
    <scope>NUCLEOTIDE SEQUENCE</scope>
    <source>
        <strain evidence="1">91603</strain>
    </source>
</reference>
<organism evidence="1 2">
    <name type="scientific">Acer negundo</name>
    <name type="common">Box elder</name>
    <dbReference type="NCBI Taxonomy" id="4023"/>
    <lineage>
        <taxon>Eukaryota</taxon>
        <taxon>Viridiplantae</taxon>
        <taxon>Streptophyta</taxon>
        <taxon>Embryophyta</taxon>
        <taxon>Tracheophyta</taxon>
        <taxon>Spermatophyta</taxon>
        <taxon>Magnoliopsida</taxon>
        <taxon>eudicotyledons</taxon>
        <taxon>Gunneridae</taxon>
        <taxon>Pentapetalae</taxon>
        <taxon>rosids</taxon>
        <taxon>malvids</taxon>
        <taxon>Sapindales</taxon>
        <taxon>Sapindaceae</taxon>
        <taxon>Hippocastanoideae</taxon>
        <taxon>Acereae</taxon>
        <taxon>Acer</taxon>
    </lineage>
</organism>
<gene>
    <name evidence="1" type="ORF">LWI28_019489</name>
</gene>
<dbReference type="AlphaFoldDB" id="A0AAD5NFV8"/>
<evidence type="ECO:0000313" key="1">
    <source>
        <dbReference type="EMBL" id="KAI9153994.1"/>
    </source>
</evidence>
<reference evidence="1" key="2">
    <citation type="submission" date="2023-02" db="EMBL/GenBank/DDBJ databases">
        <authorList>
            <person name="Swenson N.G."/>
            <person name="Wegrzyn J.L."/>
            <person name="Mcevoy S.L."/>
        </authorList>
    </citation>
    <scope>NUCLEOTIDE SEQUENCE</scope>
    <source>
        <strain evidence="1">91603</strain>
        <tissue evidence="1">Leaf</tissue>
    </source>
</reference>
<protein>
    <submittedName>
        <fullName evidence="1">Uncharacterized protein</fullName>
    </submittedName>
</protein>
<name>A0AAD5NFV8_ACENE</name>
<evidence type="ECO:0000313" key="2">
    <source>
        <dbReference type="Proteomes" id="UP001064489"/>
    </source>
</evidence>
<comment type="caution">
    <text evidence="1">The sequence shown here is derived from an EMBL/GenBank/DDBJ whole genome shotgun (WGS) entry which is preliminary data.</text>
</comment>
<dbReference type="EMBL" id="JAJSOW010000108">
    <property type="protein sequence ID" value="KAI9153994.1"/>
    <property type="molecule type" value="Genomic_DNA"/>
</dbReference>
<dbReference type="Proteomes" id="UP001064489">
    <property type="component" value="Chromosome 11"/>
</dbReference>
<sequence>MKIYINGKLLENSKEEHQRWFFESLLKNLAKVCERISEISSKVGAVEAVYTKCLEEIKKRKKNPDLFDLLCKRKIVLQGDHDDIASRIESEIISDLLKDVSAAELLVSMSSSGLRTQGHVRKIDDYIIKALKTMKLQLLKDLAFLDAIVLRSLGDIHRDKFHNGVELKSCGCVCCNVESFFKAENLESKVQTLLT</sequence>
<accession>A0AAD5NFV8</accession>
<proteinExistence type="predicted"/>